<dbReference type="Pfam" id="PF24883">
    <property type="entry name" value="NPHP3_N"/>
    <property type="match status" value="1"/>
</dbReference>
<dbReference type="CDD" id="cd00200">
    <property type="entry name" value="WD40"/>
    <property type="match status" value="1"/>
</dbReference>
<dbReference type="PROSITE" id="PS00678">
    <property type="entry name" value="WD_REPEATS_1"/>
    <property type="match status" value="2"/>
</dbReference>
<sequence length="1841" mass="202534">MLGQLSLPPTLDLKPHDFRELWREKKSAHLQGTREWAFAEILKWLDDPASPQLFWLMGGGGTGKTVLTAELLERVIERTVAWHFCRHDNPAQSAPGSLLRSLAAMLAHRLPGYREKLEATGLPGEAVDDPAELFKALLERPLLVSEVQAPERPLLVIIDALDELPKESQKPLLDVIAIQLSRLPPWLKLFVTSREEPQIKRALSSFKPKELRADEAKNRADVEVKELRADEAKNRADVEVYLRTIARQHIKGEANIANIEAAVKLKYGIDMKGKLAGLQTPMDLSKAVYAKVREKLRTEEGYEKLIAEPEKRNDNLVQVSDDLDTVHVKQAPEAQKKLELLIADKWEADPNKATLRHPVQGTARAWVEFADSPGIKKEPRVSEKMKNDYGGHANKLKDLARLTLRFSSCSRMAHAIAEGLQGADIEVLTLKNKYASPTPMGYSDFNLCAGVVLSDGTRYVCEIQLNHIAMLKAKDEAHVYYEAVRKELPALCQGRMVNDGELTDFIVGRLSTSSLDAAVEALSAEAEGLFLYAYMLGQHLESEAKKQGHSIHFKNLDSLPAGLMGEVYAVNFKRAFPKGQVDPAWTEAKPFVQLIAAAREPITVAMAAALLGWDDGQQGRVLETTALLFPVRDDKVHVFHKTIVDWLTGEITEGSSIREPSAEFKVQRNDGHAMLAEGFIASRTATPPEGRALDEWATYYWLQYGISHLCRANGQGAKAARVFATDLALLRERVDRGLLPCVAKDYLELKSVEGVDLTDAIEMWQFVCKSRDVLQRDKGAAVMQLALQQPDASAVFRAGIRAAYSQLVTVRALMSRHFNVVAGQCRVAGDRDRFGNVKGNHNDLGRDGAFEGSVIGVIQLYSSAKFDFSLPRTALEEKGFRIKLERSVPRDMKAFLADCTQLWVISTSVVQFNAEQLAGVKAFWDSGKGVAIWGDNEPYYADANAIMQAMLPGTFTVMHGNVRGGKQVQPNSTGSGPGFPQHLVTTGIENLYEGNTIATITHNGHKSLTPLIYGSAGNLVATVFDDGKRRAIFDGAFTRLYHSWDAAGSARYVKNLAAWLDPRPSALELLSEKNLDSLKGLGEVYAVSFKRTFPKGQVDPAWTEAKPFVQLIAAAREPITVAMAAALLGWDDGQQERVLETTALLFPVRDDKVHVFHKTIVDWLTGEITEGSSIREPSAEFKVQRNDGHAMLAEGFIASRTATPPEGRALDEWATYYWLQYGISHLCRANGQGAKAAFTAQAAHYAIDLALLRERVDRGLLSSVYEDYLELQGVGVDLTDVTEMLHFVGKYMDVLQRDKGAAVMQLALQQPDASAVFCAGRQLLSMQPARALMWRNKSQEKDACIGTLPHKEAVSSVAVGATRIVSGSGNSIFVYDAESQELIKELRGTSRVMSVTIWDGGKDGGRDTNQSKSLIVAGFQSLGFKSGIQDGTIQVWDSSTLELMSKRTNAHSDWIRSVAFSLDGTKIVSGSDDKTIKVWDAVHFRPHGESEWETFEKQALALEPKMIKVLDSGTLGLLSEKTNAHSNYIRSVAFSPDGTKIVSGSDDKTIKVWDSGKLEMLSEKTNAHSNWVRSVVFSPDGTKIVSGSDDQTIKVWDSGKLELISEKTIAHSDYIRSVAFSPDGTKIVSGSDDQTIKVWNLGKLELLSEKTNAHSDWIMSVAFSPDGTKIVSGSDNKKIKVWDSSKLELLSKKTSAHSAWVRSVAFSPDGTKIVSGSDDLTIKVWDSSKLELISEKTNAHSEWITSVAFSPDGTKIVSGSDDNTIKVWDADSFNLLETRPGEAMAFSEEAEGVVRDGETIRMKDGGGAFYAPSPISCLAVSWPRIAAGAQSGELYHLEAML</sequence>
<name>A0A0M0LPA1_9EUKA</name>
<reference evidence="6" key="1">
    <citation type="journal article" date="2015" name="PLoS Genet.">
        <title>Genome Sequence and Transcriptome Analyses of Chrysochromulina tobin: Metabolic Tools for Enhanced Algal Fitness in the Prominent Order Prymnesiales (Haptophyceae).</title>
        <authorList>
            <person name="Hovde B.T."/>
            <person name="Deodato C.R."/>
            <person name="Hunsperger H.M."/>
            <person name="Ryken S.A."/>
            <person name="Yost W."/>
            <person name="Jha R.K."/>
            <person name="Patterson J."/>
            <person name="Monnat R.J. Jr."/>
            <person name="Barlow S.B."/>
            <person name="Starkenburg S.R."/>
            <person name="Cattolico R.A."/>
        </authorList>
    </citation>
    <scope>NUCLEOTIDE SEQUENCE</scope>
    <source>
        <strain evidence="6">CCMP291</strain>
    </source>
</reference>
<dbReference type="Pfam" id="PF00400">
    <property type="entry name" value="WD40"/>
    <property type="match status" value="7"/>
</dbReference>
<dbReference type="InterPro" id="IPR001680">
    <property type="entry name" value="WD40_rpt"/>
</dbReference>
<evidence type="ECO:0000313" key="5">
    <source>
        <dbReference type="EMBL" id="KOO52869.1"/>
    </source>
</evidence>
<feature type="domain" description="NACHT" evidence="4">
    <location>
        <begin position="52"/>
        <end position="194"/>
    </location>
</feature>
<keyword evidence="1 3" id="KW-0853">WD repeat</keyword>
<feature type="repeat" description="WD" evidence="3">
    <location>
        <begin position="1608"/>
        <end position="1649"/>
    </location>
</feature>
<feature type="repeat" description="WD" evidence="3">
    <location>
        <begin position="1522"/>
        <end position="1554"/>
    </location>
</feature>
<feature type="repeat" description="WD" evidence="3">
    <location>
        <begin position="1565"/>
        <end position="1597"/>
    </location>
</feature>
<protein>
    <submittedName>
        <fullName evidence="5">Het-e</fullName>
    </submittedName>
</protein>
<dbReference type="SUPFAM" id="SSF52540">
    <property type="entry name" value="P-loop containing nucleoside triphosphate hydrolases"/>
    <property type="match status" value="1"/>
</dbReference>
<dbReference type="SUPFAM" id="SSF50978">
    <property type="entry name" value="WD40 repeat-like"/>
    <property type="match status" value="2"/>
</dbReference>
<dbReference type="InterPro" id="IPR020472">
    <property type="entry name" value="WD40_PAC1"/>
</dbReference>
<organism evidence="5 6">
    <name type="scientific">Chrysochromulina tobinii</name>
    <dbReference type="NCBI Taxonomy" id="1460289"/>
    <lineage>
        <taxon>Eukaryota</taxon>
        <taxon>Haptista</taxon>
        <taxon>Haptophyta</taxon>
        <taxon>Prymnesiophyceae</taxon>
        <taxon>Prymnesiales</taxon>
        <taxon>Chrysochromulinaceae</taxon>
        <taxon>Chrysochromulina</taxon>
    </lineage>
</organism>
<dbReference type="InterPro" id="IPR053299">
    <property type="entry name" value="ASTRA_WD_repeat"/>
</dbReference>
<dbReference type="EMBL" id="JWZX01000475">
    <property type="protein sequence ID" value="KOO52869.1"/>
    <property type="molecule type" value="Genomic_DNA"/>
</dbReference>
<dbReference type="PROSITE" id="PS50294">
    <property type="entry name" value="WD_REPEATS_REGION"/>
    <property type="match status" value="7"/>
</dbReference>
<dbReference type="SMART" id="SM00320">
    <property type="entry name" value="WD40"/>
    <property type="match status" value="9"/>
</dbReference>
<evidence type="ECO:0000313" key="6">
    <source>
        <dbReference type="Proteomes" id="UP000037460"/>
    </source>
</evidence>
<dbReference type="PRINTS" id="PR00320">
    <property type="entry name" value="GPROTEINBRPT"/>
</dbReference>
<dbReference type="Gene3D" id="1.25.40.370">
    <property type="match status" value="2"/>
</dbReference>
<gene>
    <name evidence="5" type="ORF">Ctob_012210</name>
</gene>
<dbReference type="InterPro" id="IPR019775">
    <property type="entry name" value="WD40_repeat_CS"/>
</dbReference>
<dbReference type="InterPro" id="IPR041452">
    <property type="entry name" value="APAF1_C"/>
</dbReference>
<keyword evidence="6" id="KW-1185">Reference proteome</keyword>
<dbReference type="Proteomes" id="UP000037460">
    <property type="component" value="Unassembled WGS sequence"/>
</dbReference>
<dbReference type="InterPro" id="IPR007111">
    <property type="entry name" value="NACHT_NTPase"/>
</dbReference>
<comment type="caution">
    <text evidence="5">The sequence shown here is derived from an EMBL/GenBank/DDBJ whole genome shotgun (WGS) entry which is preliminary data.</text>
</comment>
<dbReference type="Pfam" id="PF17908">
    <property type="entry name" value="APAF1_C"/>
    <property type="match status" value="2"/>
</dbReference>
<evidence type="ECO:0000256" key="2">
    <source>
        <dbReference type="ARBA" id="ARBA00022737"/>
    </source>
</evidence>
<dbReference type="PROSITE" id="PS50082">
    <property type="entry name" value="WD_REPEATS_2"/>
    <property type="match status" value="7"/>
</dbReference>
<feature type="repeat" description="WD" evidence="3">
    <location>
        <begin position="1651"/>
        <end position="1692"/>
    </location>
</feature>
<evidence type="ECO:0000256" key="1">
    <source>
        <dbReference type="ARBA" id="ARBA00022574"/>
    </source>
</evidence>
<dbReference type="Gene3D" id="2.130.10.10">
    <property type="entry name" value="YVTN repeat-like/Quinoprotein amine dehydrogenase"/>
    <property type="match status" value="3"/>
</dbReference>
<accession>A0A0M0LPA1</accession>
<dbReference type="PANTHER" id="PTHR44156">
    <property type="entry name" value="SUPERNUMERARY LIMBS, ISOFORM B-RELATED"/>
    <property type="match status" value="1"/>
</dbReference>
<dbReference type="PROSITE" id="PS50837">
    <property type="entry name" value="NACHT"/>
    <property type="match status" value="1"/>
</dbReference>
<dbReference type="InterPro" id="IPR036322">
    <property type="entry name" value="WD40_repeat_dom_sf"/>
</dbReference>
<feature type="repeat" description="WD" evidence="3">
    <location>
        <begin position="1737"/>
        <end position="1778"/>
    </location>
</feature>
<dbReference type="InterPro" id="IPR027417">
    <property type="entry name" value="P-loop_NTPase"/>
</dbReference>
<dbReference type="InterPro" id="IPR015943">
    <property type="entry name" value="WD40/YVTN_repeat-like_dom_sf"/>
</dbReference>
<feature type="repeat" description="WD" evidence="3">
    <location>
        <begin position="1448"/>
        <end position="1480"/>
    </location>
</feature>
<evidence type="ECO:0000259" key="4">
    <source>
        <dbReference type="PROSITE" id="PS50837"/>
    </source>
</evidence>
<dbReference type="Gene3D" id="3.40.50.300">
    <property type="entry name" value="P-loop containing nucleotide triphosphate hydrolases"/>
    <property type="match status" value="1"/>
</dbReference>
<dbReference type="InterPro" id="IPR056884">
    <property type="entry name" value="NPHP3-like_N"/>
</dbReference>
<dbReference type="OrthoDB" id="9987241at2759"/>
<evidence type="ECO:0000256" key="3">
    <source>
        <dbReference type="PROSITE-ProRule" id="PRU00221"/>
    </source>
</evidence>
<feature type="repeat" description="WD" evidence="3">
    <location>
        <begin position="1694"/>
        <end position="1735"/>
    </location>
</feature>
<keyword evidence="2" id="KW-0677">Repeat</keyword>
<proteinExistence type="predicted"/>